<dbReference type="Gene3D" id="1.10.443.10">
    <property type="entry name" value="Intergrase catalytic core"/>
    <property type="match status" value="1"/>
</dbReference>
<gene>
    <name evidence="3" type="ORF">APZ42_021335</name>
</gene>
<dbReference type="GO" id="GO:0015074">
    <property type="term" value="P:DNA integration"/>
    <property type="evidence" value="ECO:0007669"/>
    <property type="project" value="InterPro"/>
</dbReference>
<dbReference type="PANTHER" id="PTHR35617">
    <property type="entry name" value="PHAGE_INTEGRASE DOMAIN-CONTAINING PROTEIN"/>
    <property type="match status" value="1"/>
</dbReference>
<dbReference type="EMBL" id="LRGB01001117">
    <property type="protein sequence ID" value="KZS13518.1"/>
    <property type="molecule type" value="Genomic_DNA"/>
</dbReference>
<evidence type="ECO:0000313" key="3">
    <source>
        <dbReference type="EMBL" id="KZS13518.1"/>
    </source>
</evidence>
<dbReference type="STRING" id="35525.A0A164WRZ0"/>
<comment type="caution">
    <text evidence="3">The sequence shown here is derived from an EMBL/GenBank/DDBJ whole genome shotgun (WGS) entry which is preliminary data.</text>
</comment>
<keyword evidence="4" id="KW-1185">Reference proteome</keyword>
<dbReference type="OrthoDB" id="6359197at2759"/>
<organism evidence="3 4">
    <name type="scientific">Daphnia magna</name>
    <dbReference type="NCBI Taxonomy" id="35525"/>
    <lineage>
        <taxon>Eukaryota</taxon>
        <taxon>Metazoa</taxon>
        <taxon>Ecdysozoa</taxon>
        <taxon>Arthropoda</taxon>
        <taxon>Crustacea</taxon>
        <taxon>Branchiopoda</taxon>
        <taxon>Diplostraca</taxon>
        <taxon>Cladocera</taxon>
        <taxon>Anomopoda</taxon>
        <taxon>Daphniidae</taxon>
        <taxon>Daphnia</taxon>
    </lineage>
</organism>
<dbReference type="PANTHER" id="PTHR35617:SF3">
    <property type="entry name" value="CORE-BINDING (CB) DOMAIN-CONTAINING PROTEIN"/>
    <property type="match status" value="1"/>
</dbReference>
<feature type="region of interest" description="Disordered" evidence="2">
    <location>
        <begin position="16"/>
        <end position="45"/>
    </location>
</feature>
<dbReference type="InterPro" id="IPR013762">
    <property type="entry name" value="Integrase-like_cat_sf"/>
</dbReference>
<name>A0A164WRZ0_9CRUS</name>
<evidence type="ECO:0000256" key="2">
    <source>
        <dbReference type="SAM" id="MobiDB-lite"/>
    </source>
</evidence>
<evidence type="ECO:0000256" key="1">
    <source>
        <dbReference type="ARBA" id="ARBA00023172"/>
    </source>
</evidence>
<proteinExistence type="predicted"/>
<dbReference type="GO" id="GO:0003677">
    <property type="term" value="F:DNA binding"/>
    <property type="evidence" value="ECO:0007669"/>
    <property type="project" value="InterPro"/>
</dbReference>
<dbReference type="GO" id="GO:0006310">
    <property type="term" value="P:DNA recombination"/>
    <property type="evidence" value="ECO:0007669"/>
    <property type="project" value="UniProtKB-KW"/>
</dbReference>
<evidence type="ECO:0000313" key="4">
    <source>
        <dbReference type="Proteomes" id="UP000076858"/>
    </source>
</evidence>
<evidence type="ECO:0008006" key="5">
    <source>
        <dbReference type="Google" id="ProtNLM"/>
    </source>
</evidence>
<sequence length="406" mass="44768">MSRMDRPTVVPLTTGAVVRRPPSPSTIARPAEISTRRDPPAYSERGTTLGRLEAVRRQYLMRGFSATVVDLLMAGNRPNTHSTYESAWRKWMDWCLGRRSNPLSNDLGEASMLSSTLDPVDGLRIGEHPVVVKRLKGCFNQNPPCPKYSVTWDPSQVIDFISSLGENDSLSLSVLSGKSATLVALATLMRVSEIAAIEFKSVTFSQNGVKFSLDSLRKAQRSGSLQTFSLSGGPDPKVCPVKTLKEYMERTNEFRTETNIRSVLNSAGVDTYVFGAHATRGAAASKAAVSGLSIEAILRAGSWARESTFRRFYNRSAEPTIRVGSLRTNSQLNPQSVKSPLGSSEMSFRSTISNYQRDHEAIPKEYTNPRSPGVSTEEIVRIEVIPAVGKEASYMAKRRLFKNNCY</sequence>
<protein>
    <recommendedName>
        <fullName evidence="5">Tyr recombinase domain-containing protein</fullName>
    </recommendedName>
</protein>
<accession>A0A164WRZ0</accession>
<dbReference type="Proteomes" id="UP000076858">
    <property type="component" value="Unassembled WGS sequence"/>
</dbReference>
<dbReference type="SUPFAM" id="SSF56349">
    <property type="entry name" value="DNA breaking-rejoining enzymes"/>
    <property type="match status" value="1"/>
</dbReference>
<dbReference type="InterPro" id="IPR011010">
    <property type="entry name" value="DNA_brk_join_enz"/>
</dbReference>
<keyword evidence="1" id="KW-0233">DNA recombination</keyword>
<dbReference type="AlphaFoldDB" id="A0A164WRZ0"/>
<reference evidence="3 4" key="1">
    <citation type="submission" date="2016-03" db="EMBL/GenBank/DDBJ databases">
        <title>EvidentialGene: Evidence-directed Construction of Genes on Genomes.</title>
        <authorList>
            <person name="Gilbert D.G."/>
            <person name="Choi J.-H."/>
            <person name="Mockaitis K."/>
            <person name="Colbourne J."/>
            <person name="Pfrender M."/>
        </authorList>
    </citation>
    <scope>NUCLEOTIDE SEQUENCE [LARGE SCALE GENOMIC DNA]</scope>
    <source>
        <strain evidence="3 4">Xinb3</strain>
        <tissue evidence="3">Complete organism</tissue>
    </source>
</reference>